<dbReference type="SUPFAM" id="SSF46689">
    <property type="entry name" value="Homeodomain-like"/>
    <property type="match status" value="1"/>
</dbReference>
<dbReference type="InterPro" id="IPR009057">
    <property type="entry name" value="Homeodomain-like_sf"/>
</dbReference>
<evidence type="ECO:0000259" key="1">
    <source>
        <dbReference type="Pfam" id="PF13518"/>
    </source>
</evidence>
<evidence type="ECO:0000313" key="3">
    <source>
        <dbReference type="Proteomes" id="UP001299409"/>
    </source>
</evidence>
<dbReference type="EMBL" id="JAJBMB010000006">
    <property type="protein sequence ID" value="MCB5446017.1"/>
    <property type="molecule type" value="Genomic_DNA"/>
</dbReference>
<dbReference type="Proteomes" id="UP001299409">
    <property type="component" value="Unassembled WGS sequence"/>
</dbReference>
<dbReference type="Gene3D" id="1.10.10.60">
    <property type="entry name" value="Homeodomain-like"/>
    <property type="match status" value="1"/>
</dbReference>
<name>A0ABS8CYR6_9FIRM</name>
<comment type="caution">
    <text evidence="2">The sequence shown here is derived from an EMBL/GenBank/DDBJ whole genome shotgun (WGS) entry which is preliminary data.</text>
</comment>
<proteinExistence type="predicted"/>
<organism evidence="2 3">
    <name type="scientific">Intestinibacter bartlettii</name>
    <dbReference type="NCBI Taxonomy" id="261299"/>
    <lineage>
        <taxon>Bacteria</taxon>
        <taxon>Bacillati</taxon>
        <taxon>Bacillota</taxon>
        <taxon>Clostridia</taxon>
        <taxon>Peptostreptococcales</taxon>
        <taxon>Peptostreptococcaceae</taxon>
        <taxon>Intestinibacter</taxon>
    </lineage>
</organism>
<feature type="domain" description="Insertion element IS150 protein InsJ-like helix-turn-helix" evidence="1">
    <location>
        <begin position="93"/>
        <end position="129"/>
    </location>
</feature>
<keyword evidence="3" id="KW-1185">Reference proteome</keyword>
<gene>
    <name evidence="2" type="ORF">LIP50_07380</name>
</gene>
<protein>
    <submittedName>
        <fullName evidence="2">Helix-turn-helix domain containing protein</fullName>
    </submittedName>
</protein>
<reference evidence="2 3" key="1">
    <citation type="submission" date="2021-10" db="EMBL/GenBank/DDBJ databases">
        <title>Collection of gut derived symbiotic bacterial strains cultured from healthy donors.</title>
        <authorList>
            <person name="Lin H."/>
            <person name="Littmann E."/>
            <person name="Claire K."/>
            <person name="Pamer E."/>
        </authorList>
    </citation>
    <scope>NUCLEOTIDE SEQUENCE [LARGE SCALE GENOMIC DNA]</scope>
    <source>
        <strain evidence="2 3">MSK.17.68</strain>
    </source>
</reference>
<evidence type="ECO:0000313" key="2">
    <source>
        <dbReference type="EMBL" id="MCB5446017.1"/>
    </source>
</evidence>
<dbReference type="InterPro" id="IPR055247">
    <property type="entry name" value="InsJ-like_HTH"/>
</dbReference>
<accession>A0ABS8CYR6</accession>
<sequence>MQNFLRLNEGDIVEIIIAFINKNVGNETITEVDYDKLGIHIDSDILIKETPIIINVRCKLNLTEMIRYIVQNKGCSIYVQTWKEIYRIKRNKEIVELYNNNMNYMDIANKFGISHRRVHQILRRESEKGI</sequence>
<dbReference type="RefSeq" id="WP_226924159.1">
    <property type="nucleotide sequence ID" value="NZ_BAABXU010000001.1"/>
</dbReference>
<dbReference type="Pfam" id="PF13518">
    <property type="entry name" value="HTH_28"/>
    <property type="match status" value="1"/>
</dbReference>